<accession>A0A1H8AA18</accession>
<dbReference type="InterPro" id="IPR003767">
    <property type="entry name" value="Malate/L-lactate_DH-like"/>
</dbReference>
<dbReference type="SUPFAM" id="SSF89733">
    <property type="entry name" value="L-sulfolactate dehydrogenase-like"/>
    <property type="match status" value="1"/>
</dbReference>
<feature type="non-terminal residue" evidence="1">
    <location>
        <position position="87"/>
    </location>
</feature>
<keyword evidence="2" id="KW-1185">Reference proteome</keyword>
<dbReference type="Proteomes" id="UP000183015">
    <property type="component" value="Unassembled WGS sequence"/>
</dbReference>
<dbReference type="RefSeq" id="WP_177240409.1">
    <property type="nucleotide sequence ID" value="NZ_FOAZ01000043.1"/>
</dbReference>
<evidence type="ECO:0000313" key="2">
    <source>
        <dbReference type="Proteomes" id="UP000183015"/>
    </source>
</evidence>
<proteinExistence type="predicted"/>
<gene>
    <name evidence="1" type="ORF">SAMN05414137_1431</name>
</gene>
<sequence>MSADAVLVPAGELAAYLVRLFKTAGMNRSGARTLAAALVEADLRGIPGHGSRLAPGLAAKLNDGRLNPCPVVTTLRTGTSVVAMDAD</sequence>
<dbReference type="GO" id="GO:0016491">
    <property type="term" value="F:oxidoreductase activity"/>
    <property type="evidence" value="ECO:0007669"/>
    <property type="project" value="InterPro"/>
</dbReference>
<dbReference type="InterPro" id="IPR043144">
    <property type="entry name" value="Mal/L-sulf/L-lact_DH-like_ah"/>
</dbReference>
<name>A0A1H8AA18_STRJI</name>
<dbReference type="Pfam" id="PF02615">
    <property type="entry name" value="Ldh_2"/>
    <property type="match status" value="1"/>
</dbReference>
<dbReference type="STRING" id="235985.SAMN05414137_1431"/>
<dbReference type="EMBL" id="FOAZ01000043">
    <property type="protein sequence ID" value="SEM67722.1"/>
    <property type="molecule type" value="Genomic_DNA"/>
</dbReference>
<evidence type="ECO:0000313" key="1">
    <source>
        <dbReference type="EMBL" id="SEM67722.1"/>
    </source>
</evidence>
<reference evidence="2" key="1">
    <citation type="submission" date="2016-10" db="EMBL/GenBank/DDBJ databases">
        <authorList>
            <person name="Varghese N."/>
        </authorList>
    </citation>
    <scope>NUCLEOTIDE SEQUENCE [LARGE SCALE GENOMIC DNA]</scope>
    <source>
        <strain evidence="2">DSM 45096 / BCRC 16803 / CGMCC 4.1857 / CIP 109030 / JCM 12277 / KCTC 19219 / NBRC 100920 / 33214</strain>
    </source>
</reference>
<dbReference type="Gene3D" id="1.10.1530.10">
    <property type="match status" value="1"/>
</dbReference>
<dbReference type="AlphaFoldDB" id="A0A1H8AA18"/>
<organism evidence="1 2">
    <name type="scientific">Streptacidiphilus jiangxiensis</name>
    <dbReference type="NCBI Taxonomy" id="235985"/>
    <lineage>
        <taxon>Bacteria</taxon>
        <taxon>Bacillati</taxon>
        <taxon>Actinomycetota</taxon>
        <taxon>Actinomycetes</taxon>
        <taxon>Kitasatosporales</taxon>
        <taxon>Streptomycetaceae</taxon>
        <taxon>Streptacidiphilus</taxon>
    </lineage>
</organism>
<protein>
    <submittedName>
        <fullName evidence="1">Malate/L-lactate dehydrogenase</fullName>
    </submittedName>
</protein>
<dbReference type="InterPro" id="IPR036111">
    <property type="entry name" value="Mal/L-sulfo/L-lacto_DH-like_sf"/>
</dbReference>